<feature type="region of interest" description="Disordered" evidence="1">
    <location>
        <begin position="284"/>
        <end position="313"/>
    </location>
</feature>
<protein>
    <recommendedName>
        <fullName evidence="4">UL36 very large tegument protein</fullName>
    </recommendedName>
</protein>
<comment type="caution">
    <text evidence="2">The sequence shown here is derived from an EMBL/GenBank/DDBJ whole genome shotgun (WGS) entry which is preliminary data.</text>
</comment>
<dbReference type="EMBL" id="BJND01000007">
    <property type="protein sequence ID" value="GEC03424.1"/>
    <property type="molecule type" value="Genomic_DNA"/>
</dbReference>
<dbReference type="OrthoDB" id="4336488at2"/>
<evidence type="ECO:0008006" key="4">
    <source>
        <dbReference type="Google" id="ProtNLM"/>
    </source>
</evidence>
<evidence type="ECO:0000313" key="2">
    <source>
        <dbReference type="EMBL" id="GEC03424.1"/>
    </source>
</evidence>
<keyword evidence="3" id="KW-1185">Reference proteome</keyword>
<feature type="compositionally biased region" description="Low complexity" evidence="1">
    <location>
        <begin position="243"/>
        <end position="256"/>
    </location>
</feature>
<accession>A0A4Y3V990</accession>
<feature type="region of interest" description="Disordered" evidence="1">
    <location>
        <begin position="171"/>
        <end position="258"/>
    </location>
</feature>
<dbReference type="RefSeq" id="WP_141307607.1">
    <property type="nucleotide sequence ID" value="NZ_BJND01000007.1"/>
</dbReference>
<feature type="compositionally biased region" description="Basic residues" evidence="1">
    <location>
        <begin position="447"/>
        <end position="456"/>
    </location>
</feature>
<organism evidence="2 3">
    <name type="scientific">Streptomyces spinoverrucosus</name>
    <dbReference type="NCBI Taxonomy" id="284043"/>
    <lineage>
        <taxon>Bacteria</taxon>
        <taxon>Bacillati</taxon>
        <taxon>Actinomycetota</taxon>
        <taxon>Actinomycetes</taxon>
        <taxon>Kitasatosporales</taxon>
        <taxon>Streptomycetaceae</taxon>
        <taxon>Streptomyces</taxon>
    </lineage>
</organism>
<feature type="compositionally biased region" description="Pro residues" evidence="1">
    <location>
        <begin position="423"/>
        <end position="446"/>
    </location>
</feature>
<proteinExistence type="predicted"/>
<sequence>MAVEQLPARVREFANYLNSLLARLDQGAGWCAVFWQRDPEGMRACLDGLEVPPWDVVEALLQDLAAEYGPEVAAPEKERARPLHAAALNAYDARPGGRDAVGDRLDVMLREQRYAAERVAELGRLLPTAATQEDADAIRLDLAWARDDHDRATARCAELRARMADLDRRSVGGGHVRGAQLIRPRSAGERRGHGPVLRTEAGSYGPQGAHPSGDDTGVATPGQGTPSAPGNLAAPAPGTNDSTTPTAPTQPTAFAQEPRHRMAYDPAQAYEGPHAAAFDPALDREGSQSAVFDSGPVREPRQPTAYDSAQAHEGPQAAAFDSALAREGSRPTVFDSGLVREPRQPTAHDPAQAYEGSQPAAFDPGRVPEPRHPTAYDLAQAHEGSQAAAYDPVLARETPHPTAYDSAPAPTRPTPHPAAFDPTPTPTSEPPQPPASAPAPDSPRPTPKQRKRRRGGARFAGMVEEEAAPTVVPPGAVPVLPAPAPTTGRTLRGARFAGVAEEPDGRAEPEGEVVDSAARRDVAGMVETLVRLRSEGRTGEAHVLLVEAAYWPAARFPLLAAEMERAGLGADWATLLWEAASLPAEQLVAAADALVAAGRDIDGEQILRQGVGRPAGEIGRAVLALAREGRRREVRALLDAYVRVRTPEEAARSAGPDPQTLVPLLLEAAQGVSAERHWDLVHALRVAGLTT</sequence>
<dbReference type="Proteomes" id="UP000317881">
    <property type="component" value="Unassembled WGS sequence"/>
</dbReference>
<evidence type="ECO:0000256" key="1">
    <source>
        <dbReference type="SAM" id="MobiDB-lite"/>
    </source>
</evidence>
<evidence type="ECO:0000313" key="3">
    <source>
        <dbReference type="Proteomes" id="UP000317881"/>
    </source>
</evidence>
<dbReference type="AlphaFoldDB" id="A0A4Y3V990"/>
<reference evidence="2 3" key="1">
    <citation type="submission" date="2019-06" db="EMBL/GenBank/DDBJ databases">
        <title>Whole genome shotgun sequence of Streptomyces spinoverrucosus NBRC 14228.</title>
        <authorList>
            <person name="Hosoyama A."/>
            <person name="Uohara A."/>
            <person name="Ohji S."/>
            <person name="Ichikawa N."/>
        </authorList>
    </citation>
    <scope>NUCLEOTIDE SEQUENCE [LARGE SCALE GENOMIC DNA]</scope>
    <source>
        <strain evidence="2 3">NBRC 14228</strain>
    </source>
</reference>
<gene>
    <name evidence="2" type="ORF">SSP24_10790</name>
</gene>
<feature type="region of interest" description="Disordered" evidence="1">
    <location>
        <begin position="334"/>
        <end position="373"/>
    </location>
</feature>
<name>A0A4Y3V990_9ACTN</name>
<feature type="region of interest" description="Disordered" evidence="1">
    <location>
        <begin position="398"/>
        <end position="457"/>
    </location>
</feature>